<dbReference type="PANTHER" id="PTHR33178">
    <property type="match status" value="1"/>
</dbReference>
<proteinExistence type="predicted"/>
<protein>
    <submittedName>
        <fullName evidence="3">Dabb family protein</fullName>
    </submittedName>
</protein>
<keyword evidence="4" id="KW-1185">Reference proteome</keyword>
<dbReference type="KEGG" id="qdo:H9Q78_00105"/>
<evidence type="ECO:0000259" key="2">
    <source>
        <dbReference type="PROSITE" id="PS51502"/>
    </source>
</evidence>
<dbReference type="SUPFAM" id="SSF54909">
    <property type="entry name" value="Dimeric alpha+beta barrel"/>
    <property type="match status" value="1"/>
</dbReference>
<dbReference type="Pfam" id="PF07876">
    <property type="entry name" value="Dabb"/>
    <property type="match status" value="1"/>
</dbReference>
<comment type="subunit">
    <text evidence="1">Homodimer.</text>
</comment>
<accession>A0A7G9G490</accession>
<organism evidence="3 4">
    <name type="scientific">Qiania dongpingensis</name>
    <dbReference type="NCBI Taxonomy" id="2763669"/>
    <lineage>
        <taxon>Bacteria</taxon>
        <taxon>Bacillati</taxon>
        <taxon>Bacillota</taxon>
        <taxon>Clostridia</taxon>
        <taxon>Lachnospirales</taxon>
        <taxon>Lachnospiraceae</taxon>
        <taxon>Qiania</taxon>
    </lineage>
</organism>
<dbReference type="AlphaFoldDB" id="A0A7G9G490"/>
<dbReference type="RefSeq" id="WP_249302777.1">
    <property type="nucleotide sequence ID" value="NZ_CP060634.1"/>
</dbReference>
<reference evidence="3 4" key="1">
    <citation type="submission" date="2020-08" db="EMBL/GenBank/DDBJ databases">
        <authorList>
            <person name="Liu C."/>
            <person name="Sun Q."/>
        </authorList>
    </citation>
    <scope>NUCLEOTIDE SEQUENCE [LARGE SCALE GENOMIC DNA]</scope>
    <source>
        <strain evidence="3 4">NSJ-38</strain>
    </source>
</reference>
<name>A0A7G9G490_9FIRM</name>
<dbReference type="SMART" id="SM00886">
    <property type="entry name" value="Dabb"/>
    <property type="match status" value="1"/>
</dbReference>
<dbReference type="InterPro" id="IPR013097">
    <property type="entry name" value="Dabb"/>
</dbReference>
<evidence type="ECO:0000313" key="4">
    <source>
        <dbReference type="Proteomes" id="UP000515823"/>
    </source>
</evidence>
<sequence length="102" mass="11077">MMVKHLVSWKFKPELSEEQKAAVAAEFNERLQAVKAVAEGVVDVKVIAPPLPTSSADIVLDSTFVSAEALAAYQVHPGHVEAVGVCVKPYLTDRTCCDYECE</sequence>
<dbReference type="PROSITE" id="PS51502">
    <property type="entry name" value="S_R_A_B_BARREL"/>
    <property type="match status" value="1"/>
</dbReference>
<evidence type="ECO:0000256" key="1">
    <source>
        <dbReference type="ARBA" id="ARBA00011738"/>
    </source>
</evidence>
<dbReference type="EMBL" id="CP060634">
    <property type="protein sequence ID" value="QNM05622.1"/>
    <property type="molecule type" value="Genomic_DNA"/>
</dbReference>
<dbReference type="InterPro" id="IPR011008">
    <property type="entry name" value="Dimeric_a/b-barrel"/>
</dbReference>
<gene>
    <name evidence="3" type="ORF">H9Q78_00105</name>
</gene>
<dbReference type="Proteomes" id="UP000515823">
    <property type="component" value="Chromosome"/>
</dbReference>
<dbReference type="PANTHER" id="PTHR33178:SF10">
    <property type="entry name" value="STRESS-RESPONSE A_B BARREL DOMAIN-CONTAINING PROTEIN"/>
    <property type="match status" value="1"/>
</dbReference>
<feature type="domain" description="Stress-response A/B barrel" evidence="2">
    <location>
        <begin position="3"/>
        <end position="99"/>
    </location>
</feature>
<dbReference type="InterPro" id="IPR044662">
    <property type="entry name" value="HS1/DABB1-like"/>
</dbReference>
<evidence type="ECO:0000313" key="3">
    <source>
        <dbReference type="EMBL" id="QNM05622.1"/>
    </source>
</evidence>
<dbReference type="Gene3D" id="3.30.70.100">
    <property type="match status" value="1"/>
</dbReference>